<evidence type="ECO:0000313" key="5">
    <source>
        <dbReference type="EMBL" id="MBB6734278.1"/>
    </source>
</evidence>
<dbReference type="Gene3D" id="1.10.287.470">
    <property type="entry name" value="Helix hairpin bin"/>
    <property type="match status" value="1"/>
</dbReference>
<gene>
    <name evidence="5" type="ORF">H7C18_25475</name>
</gene>
<evidence type="ECO:0000256" key="2">
    <source>
        <dbReference type="SAM" id="Coils"/>
    </source>
</evidence>
<keyword evidence="2" id="KW-0175">Coiled coil</keyword>
<name>A0A7X0SQI0_9BACL</name>
<keyword evidence="4" id="KW-1133">Transmembrane helix</keyword>
<reference evidence="5 6" key="1">
    <citation type="submission" date="2020-08" db="EMBL/GenBank/DDBJ databases">
        <title>Cohnella phylogeny.</title>
        <authorList>
            <person name="Dunlap C."/>
        </authorList>
    </citation>
    <scope>NUCLEOTIDE SEQUENCE [LARGE SCALE GENOMIC DNA]</scope>
    <source>
        <strain evidence="5 6">CBP 2801</strain>
    </source>
</reference>
<keyword evidence="6" id="KW-1185">Reference proteome</keyword>
<dbReference type="PANTHER" id="PTHR30469">
    <property type="entry name" value="MULTIDRUG RESISTANCE PROTEIN MDTA"/>
    <property type="match status" value="1"/>
</dbReference>
<dbReference type="NCBIfam" id="TIGR01730">
    <property type="entry name" value="RND_mfp"/>
    <property type="match status" value="1"/>
</dbReference>
<comment type="caution">
    <text evidence="5">The sequence shown here is derived from an EMBL/GenBank/DDBJ whole genome shotgun (WGS) entry which is preliminary data.</text>
</comment>
<dbReference type="InterPro" id="IPR006143">
    <property type="entry name" value="RND_pump_MFP"/>
</dbReference>
<dbReference type="Gene3D" id="2.40.420.20">
    <property type="match status" value="1"/>
</dbReference>
<dbReference type="AlphaFoldDB" id="A0A7X0SQI0"/>
<keyword evidence="4" id="KW-0812">Transmembrane</keyword>
<sequence>MHARTEFEESRPAGSKRKLRWIAGLFVAFLAAFTLYSNTLFSLTLPKATTTVPQSGSLEHSFQGSAIAEPAATVDLTNPAGWKVAKVNVKTGDKVHKGQILVEYDGSEAEQQVKDEEAALQKLNLALPQLQAAYIEAAHGDDSAALQDARTALESAKIDIQTQKEHLQALQKQLSANGEIAAPFDGTVLEVHAVEDLAVAAGGGPDIRLAGAQQGFRIALTVPEDVASLLNVGDPVDAVVSGKQPRTIQGTVAAIEDDAPAEGGPSAGDDSGAGGSTAAANRVTVTLQDPKLKGGERIQLQWSLSSGQDAMLLPNEAVHRDDAGAYVWTVQTRSGPLGNAFYAARTSVTVVDSNEYQTEIGDGLFEQDEVVSWSSEPLLDGSRIRL</sequence>
<dbReference type="Gene3D" id="2.40.50.100">
    <property type="match status" value="1"/>
</dbReference>
<protein>
    <submittedName>
        <fullName evidence="5">Efflux RND transporter periplasmic adaptor subunit</fullName>
    </submittedName>
</protein>
<proteinExistence type="inferred from homology"/>
<dbReference type="EMBL" id="JACJVO010000032">
    <property type="protein sequence ID" value="MBB6734278.1"/>
    <property type="molecule type" value="Genomic_DNA"/>
</dbReference>
<dbReference type="Proteomes" id="UP000564644">
    <property type="component" value="Unassembled WGS sequence"/>
</dbReference>
<evidence type="ECO:0000313" key="6">
    <source>
        <dbReference type="Proteomes" id="UP000564644"/>
    </source>
</evidence>
<dbReference type="SUPFAM" id="SSF111369">
    <property type="entry name" value="HlyD-like secretion proteins"/>
    <property type="match status" value="1"/>
</dbReference>
<evidence type="ECO:0000256" key="3">
    <source>
        <dbReference type="SAM" id="MobiDB-lite"/>
    </source>
</evidence>
<evidence type="ECO:0000256" key="4">
    <source>
        <dbReference type="SAM" id="Phobius"/>
    </source>
</evidence>
<dbReference type="Gene3D" id="2.40.30.170">
    <property type="match status" value="1"/>
</dbReference>
<feature type="region of interest" description="Disordered" evidence="3">
    <location>
        <begin position="258"/>
        <end position="277"/>
    </location>
</feature>
<organism evidence="5 6">
    <name type="scientific">Cohnella zeiphila</name>
    <dbReference type="NCBI Taxonomy" id="2761120"/>
    <lineage>
        <taxon>Bacteria</taxon>
        <taxon>Bacillati</taxon>
        <taxon>Bacillota</taxon>
        <taxon>Bacilli</taxon>
        <taxon>Bacillales</taxon>
        <taxon>Paenibacillaceae</taxon>
        <taxon>Cohnella</taxon>
    </lineage>
</organism>
<evidence type="ECO:0000256" key="1">
    <source>
        <dbReference type="ARBA" id="ARBA00009477"/>
    </source>
</evidence>
<dbReference type="PANTHER" id="PTHR30469:SF15">
    <property type="entry name" value="HLYD FAMILY OF SECRETION PROTEINS"/>
    <property type="match status" value="1"/>
</dbReference>
<dbReference type="GO" id="GO:0015562">
    <property type="term" value="F:efflux transmembrane transporter activity"/>
    <property type="evidence" value="ECO:0007669"/>
    <property type="project" value="TreeGrafter"/>
</dbReference>
<dbReference type="RefSeq" id="WP_185131916.1">
    <property type="nucleotide sequence ID" value="NZ_JACJVO010000032.1"/>
</dbReference>
<comment type="similarity">
    <text evidence="1">Belongs to the membrane fusion protein (MFP) (TC 8.A.1) family.</text>
</comment>
<dbReference type="GO" id="GO:1990281">
    <property type="term" value="C:efflux pump complex"/>
    <property type="evidence" value="ECO:0007669"/>
    <property type="project" value="TreeGrafter"/>
</dbReference>
<feature type="compositionally biased region" description="Low complexity" evidence="3">
    <location>
        <begin position="261"/>
        <end position="277"/>
    </location>
</feature>
<feature type="transmembrane region" description="Helical" evidence="4">
    <location>
        <begin position="21"/>
        <end position="45"/>
    </location>
</feature>
<feature type="coiled-coil region" evidence="2">
    <location>
        <begin position="106"/>
        <end position="173"/>
    </location>
</feature>
<keyword evidence="4" id="KW-0472">Membrane</keyword>
<accession>A0A7X0SQI0</accession>